<name>A0ACB9C2Z9_ARCLA</name>
<sequence length="421" mass="46111">MTDDPDSIIWVSCPSPPSLANPSSDLFSIIGITVQVYTQRLLMEIQTTEASEVISTETTEASEVISTETTEASDVISTETTETLDQSTLHVVAQQQTTETSEQPPPPVTNMPPAETSLPQVTNTQTPEISEQSTLPDVTNTQATEPSDQSTLPPVTNTQTTETETLEQSTLPPSTETKIAETIEQTIMPSVVADGSHDNLVASPENHQGMEMRQETAEEEEEVRCVLKVIAATGKFWHDWEKLRSMLSLHLKQVISEYPQAKMTKEEQKFTLGETHAELVKRLDDALHSFVDGPPFTLQRLSEILLDARILYPNLSKLALALEKNLSVTSTLAISTDPYPLSHITTPNGLNKVTKDPTPNPIPNQQLQSDTVMENGAQPAVADRDEIMTEVEADVGDAMTMDMETYEKSSVESSPMTTGDS</sequence>
<proteinExistence type="predicted"/>
<comment type="caution">
    <text evidence="1">The sequence shown here is derived from an EMBL/GenBank/DDBJ whole genome shotgun (WGS) entry which is preliminary data.</text>
</comment>
<gene>
    <name evidence="1" type="ORF">L6452_17286</name>
</gene>
<evidence type="ECO:0000313" key="2">
    <source>
        <dbReference type="Proteomes" id="UP001055879"/>
    </source>
</evidence>
<reference evidence="2" key="1">
    <citation type="journal article" date="2022" name="Mol. Ecol. Resour.">
        <title>The genomes of chicory, endive, great burdock and yacon provide insights into Asteraceae palaeo-polyploidization history and plant inulin production.</title>
        <authorList>
            <person name="Fan W."/>
            <person name="Wang S."/>
            <person name="Wang H."/>
            <person name="Wang A."/>
            <person name="Jiang F."/>
            <person name="Liu H."/>
            <person name="Zhao H."/>
            <person name="Xu D."/>
            <person name="Zhang Y."/>
        </authorList>
    </citation>
    <scope>NUCLEOTIDE SEQUENCE [LARGE SCALE GENOMIC DNA]</scope>
    <source>
        <strain evidence="2">cv. Niubang</strain>
    </source>
</reference>
<organism evidence="1 2">
    <name type="scientific">Arctium lappa</name>
    <name type="common">Greater burdock</name>
    <name type="synonym">Lappa major</name>
    <dbReference type="NCBI Taxonomy" id="4217"/>
    <lineage>
        <taxon>Eukaryota</taxon>
        <taxon>Viridiplantae</taxon>
        <taxon>Streptophyta</taxon>
        <taxon>Embryophyta</taxon>
        <taxon>Tracheophyta</taxon>
        <taxon>Spermatophyta</taxon>
        <taxon>Magnoliopsida</taxon>
        <taxon>eudicotyledons</taxon>
        <taxon>Gunneridae</taxon>
        <taxon>Pentapetalae</taxon>
        <taxon>asterids</taxon>
        <taxon>campanulids</taxon>
        <taxon>Asterales</taxon>
        <taxon>Asteraceae</taxon>
        <taxon>Carduoideae</taxon>
        <taxon>Cardueae</taxon>
        <taxon>Arctiinae</taxon>
        <taxon>Arctium</taxon>
    </lineage>
</organism>
<accession>A0ACB9C2Z9</accession>
<reference evidence="1 2" key="2">
    <citation type="journal article" date="2022" name="Mol. Ecol. Resour.">
        <title>The genomes of chicory, endive, great burdock and yacon provide insights into Asteraceae paleo-polyploidization history and plant inulin production.</title>
        <authorList>
            <person name="Fan W."/>
            <person name="Wang S."/>
            <person name="Wang H."/>
            <person name="Wang A."/>
            <person name="Jiang F."/>
            <person name="Liu H."/>
            <person name="Zhao H."/>
            <person name="Xu D."/>
            <person name="Zhang Y."/>
        </authorList>
    </citation>
    <scope>NUCLEOTIDE SEQUENCE [LARGE SCALE GENOMIC DNA]</scope>
    <source>
        <strain evidence="2">cv. Niubang</strain>
    </source>
</reference>
<evidence type="ECO:0000313" key="1">
    <source>
        <dbReference type="EMBL" id="KAI3728647.1"/>
    </source>
</evidence>
<dbReference type="Proteomes" id="UP001055879">
    <property type="component" value="Linkage Group LG05"/>
</dbReference>
<dbReference type="EMBL" id="CM042051">
    <property type="protein sequence ID" value="KAI3728647.1"/>
    <property type="molecule type" value="Genomic_DNA"/>
</dbReference>
<keyword evidence="2" id="KW-1185">Reference proteome</keyword>
<protein>
    <submittedName>
        <fullName evidence="1">Uncharacterized protein</fullName>
    </submittedName>
</protein>